<dbReference type="GO" id="GO:0015074">
    <property type="term" value="P:DNA integration"/>
    <property type="evidence" value="ECO:0007669"/>
    <property type="project" value="InterPro"/>
</dbReference>
<evidence type="ECO:0000256" key="1">
    <source>
        <dbReference type="ARBA" id="ARBA00023172"/>
    </source>
</evidence>
<dbReference type="RefSeq" id="WP_338113223.1">
    <property type="nucleotide sequence ID" value="NZ_JACIJH010000019.1"/>
</dbReference>
<proteinExistence type="predicted"/>
<dbReference type="SUPFAM" id="SSF56349">
    <property type="entry name" value="DNA breaking-rejoining enzymes"/>
    <property type="match status" value="1"/>
</dbReference>
<evidence type="ECO:0000313" key="3">
    <source>
        <dbReference type="EMBL" id="MBB5708449.1"/>
    </source>
</evidence>
<feature type="domain" description="Tyr recombinase" evidence="2">
    <location>
        <begin position="6"/>
        <end position="72"/>
    </location>
</feature>
<sequence length="100" mass="11068">MLVNSRGIPWTGDGFGTSFNRVRDHAGIIHIDTSNGQRTAKHVHDLRGTFCTKLLRAGLSDHEVADIMAWSPEQVSGIRRTYVDQSAVIVAIGERIRRGL</sequence>
<keyword evidence="1" id="KW-0233">DNA recombination</keyword>
<accession>A0A7W9ES93</accession>
<keyword evidence="4" id="KW-1185">Reference proteome</keyword>
<dbReference type="InterPro" id="IPR011010">
    <property type="entry name" value="DNA_brk_join_enz"/>
</dbReference>
<name>A0A7W9ES93_9SPHN</name>
<dbReference type="GO" id="GO:0003677">
    <property type="term" value="F:DNA binding"/>
    <property type="evidence" value="ECO:0007669"/>
    <property type="project" value="InterPro"/>
</dbReference>
<dbReference type="InterPro" id="IPR013762">
    <property type="entry name" value="Integrase-like_cat_sf"/>
</dbReference>
<gene>
    <name evidence="3" type="ORF">FHR21_003837</name>
</gene>
<organism evidence="3 4">
    <name type="scientific">Sphingopyxis panaciterrulae</name>
    <dbReference type="NCBI Taxonomy" id="462372"/>
    <lineage>
        <taxon>Bacteria</taxon>
        <taxon>Pseudomonadati</taxon>
        <taxon>Pseudomonadota</taxon>
        <taxon>Alphaproteobacteria</taxon>
        <taxon>Sphingomonadales</taxon>
        <taxon>Sphingomonadaceae</taxon>
        <taxon>Sphingopyxis</taxon>
    </lineage>
</organism>
<dbReference type="Proteomes" id="UP000537161">
    <property type="component" value="Unassembled WGS sequence"/>
</dbReference>
<comment type="caution">
    <text evidence="3">The sequence shown here is derived from an EMBL/GenBank/DDBJ whole genome shotgun (WGS) entry which is preliminary data.</text>
</comment>
<dbReference type="GO" id="GO:0006310">
    <property type="term" value="P:DNA recombination"/>
    <property type="evidence" value="ECO:0007669"/>
    <property type="project" value="UniProtKB-KW"/>
</dbReference>
<dbReference type="InterPro" id="IPR002104">
    <property type="entry name" value="Integrase_catalytic"/>
</dbReference>
<protein>
    <submittedName>
        <fullName evidence="3">Integrase</fullName>
    </submittedName>
</protein>
<evidence type="ECO:0000259" key="2">
    <source>
        <dbReference type="Pfam" id="PF00589"/>
    </source>
</evidence>
<dbReference type="Pfam" id="PF00589">
    <property type="entry name" value="Phage_integrase"/>
    <property type="match status" value="1"/>
</dbReference>
<dbReference type="Gene3D" id="1.10.443.10">
    <property type="entry name" value="Intergrase catalytic core"/>
    <property type="match status" value="1"/>
</dbReference>
<dbReference type="AlphaFoldDB" id="A0A7W9ES93"/>
<dbReference type="EMBL" id="JACIJH010000019">
    <property type="protein sequence ID" value="MBB5708449.1"/>
    <property type="molecule type" value="Genomic_DNA"/>
</dbReference>
<evidence type="ECO:0000313" key="4">
    <source>
        <dbReference type="Proteomes" id="UP000537161"/>
    </source>
</evidence>
<reference evidence="3 4" key="1">
    <citation type="submission" date="2020-08" db="EMBL/GenBank/DDBJ databases">
        <title>Genomic Encyclopedia of Type Strains, Phase IV (KMG-IV): sequencing the most valuable type-strain genomes for metagenomic binning, comparative biology and taxonomic classification.</title>
        <authorList>
            <person name="Goeker M."/>
        </authorList>
    </citation>
    <scope>NUCLEOTIDE SEQUENCE [LARGE SCALE GENOMIC DNA]</scope>
    <source>
        <strain evidence="3 4">DSM 27163</strain>
    </source>
</reference>